<accession>A0ABY2H206</accession>
<proteinExistence type="predicted"/>
<dbReference type="EMBL" id="PPTA01000008">
    <property type="protein sequence ID" value="TFB01811.1"/>
    <property type="molecule type" value="Genomic_DNA"/>
</dbReference>
<feature type="compositionally biased region" description="Low complexity" evidence="1">
    <location>
        <begin position="167"/>
        <end position="186"/>
    </location>
</feature>
<dbReference type="PANTHER" id="PTHR42031:SF1">
    <property type="entry name" value="KEY LIME PATHOGENICITY PROTEIN"/>
    <property type="match status" value="1"/>
</dbReference>
<reference evidence="3 4" key="1">
    <citation type="submission" date="2018-01" db="EMBL/GenBank/DDBJ databases">
        <title>Genome characterization of the sugarcane-associated fungus Trichoderma ghanense CCMA-1212 and their application in lignocelulose bioconversion.</title>
        <authorList>
            <person name="Steindorff A.S."/>
            <person name="Mendes T.D."/>
            <person name="Vilela E.S.D."/>
            <person name="Rodrigues D.S."/>
            <person name="Formighieri E.F."/>
            <person name="Melo I.S."/>
            <person name="Favaro L.C.L."/>
        </authorList>
    </citation>
    <scope>NUCLEOTIDE SEQUENCE [LARGE SCALE GENOMIC DNA]</scope>
    <source>
        <strain evidence="3 4">CCMA-1212</strain>
    </source>
</reference>
<dbReference type="Pfam" id="PF25438">
    <property type="entry name" value="DUF7896"/>
    <property type="match status" value="1"/>
</dbReference>
<comment type="caution">
    <text evidence="3">The sequence shown here is derived from an EMBL/GenBank/DDBJ whole genome shotgun (WGS) entry which is preliminary data.</text>
</comment>
<feature type="region of interest" description="Disordered" evidence="1">
    <location>
        <begin position="156"/>
        <end position="186"/>
    </location>
</feature>
<protein>
    <recommendedName>
        <fullName evidence="2">DUF7896 domain-containing protein</fullName>
    </recommendedName>
</protein>
<name>A0ABY2H206_9HYPO</name>
<organism evidence="3 4">
    <name type="scientific">Trichoderma ghanense</name>
    <dbReference type="NCBI Taxonomy" id="65468"/>
    <lineage>
        <taxon>Eukaryota</taxon>
        <taxon>Fungi</taxon>
        <taxon>Dikarya</taxon>
        <taxon>Ascomycota</taxon>
        <taxon>Pezizomycotina</taxon>
        <taxon>Sordariomycetes</taxon>
        <taxon>Hypocreomycetidae</taxon>
        <taxon>Hypocreales</taxon>
        <taxon>Hypocreaceae</taxon>
        <taxon>Trichoderma</taxon>
    </lineage>
</organism>
<gene>
    <name evidence="3" type="ORF">CCMA1212_006421</name>
</gene>
<sequence length="302" mass="32904">MATTILHLNVNARSVAFTPAARTFTTPNTTRPVRPPRPAGPRVFCDTCDEYPEGFRGKHELSRHQTLKHDIQVWKYICLDPGPGATVAGKPIVVPFHQCKRCLKHKQYNSEQNAIDHLRRGHFIPKWHPNLRDEDRVHARQLPAKQMRRWVQKVVVDNPPQPTADNPGTTPESTTGSSEQGSSSLGVAEEDEATMGQPGFGGDSFIPGNAPFALGNDIFIPTTMPESTTSSSRQGLGSLVVAEEDEATMGQPGFGGDSFIPENAPFALGNDIFIPENAPFVLGNDIFIPGEGTIDPALLTLH</sequence>
<evidence type="ECO:0000313" key="3">
    <source>
        <dbReference type="EMBL" id="TFB01811.1"/>
    </source>
</evidence>
<keyword evidence="4" id="KW-1185">Reference proteome</keyword>
<dbReference type="GeneID" id="300578094"/>
<feature type="domain" description="DUF7896" evidence="2">
    <location>
        <begin position="73"/>
        <end position="154"/>
    </location>
</feature>
<evidence type="ECO:0000256" key="1">
    <source>
        <dbReference type="SAM" id="MobiDB-lite"/>
    </source>
</evidence>
<evidence type="ECO:0000313" key="4">
    <source>
        <dbReference type="Proteomes" id="UP001642720"/>
    </source>
</evidence>
<dbReference type="PANTHER" id="PTHR42031">
    <property type="entry name" value="KEY LIME PATHOGENICITY PROTEIN"/>
    <property type="match status" value="1"/>
</dbReference>
<evidence type="ECO:0000259" key="2">
    <source>
        <dbReference type="Pfam" id="PF25438"/>
    </source>
</evidence>
<dbReference type="RefSeq" id="XP_073558012.1">
    <property type="nucleotide sequence ID" value="XM_073703644.1"/>
</dbReference>
<dbReference type="Proteomes" id="UP001642720">
    <property type="component" value="Unassembled WGS sequence"/>
</dbReference>
<dbReference type="InterPro" id="IPR057218">
    <property type="entry name" value="DUF7896"/>
</dbReference>